<dbReference type="InterPro" id="IPR017475">
    <property type="entry name" value="EPS_sugar_tfrase"/>
</dbReference>
<keyword evidence="4 7" id="KW-0812">Transmembrane</keyword>
<evidence type="ECO:0000313" key="12">
    <source>
        <dbReference type="Proteomes" id="UP000249198"/>
    </source>
</evidence>
<evidence type="ECO:0000313" key="11">
    <source>
        <dbReference type="Proteomes" id="UP000243778"/>
    </source>
</evidence>
<accession>A0A2W5D3T4</accession>
<evidence type="ECO:0000256" key="7">
    <source>
        <dbReference type="SAM" id="Phobius"/>
    </source>
</evidence>
<keyword evidence="5 7" id="KW-1133">Transmembrane helix</keyword>
<feature type="domain" description="Bacterial sugar transferase" evidence="8">
    <location>
        <begin position="276"/>
        <end position="460"/>
    </location>
</feature>
<dbReference type="Proteomes" id="UP000249198">
    <property type="component" value="Unassembled WGS sequence"/>
</dbReference>
<dbReference type="PANTHER" id="PTHR30576">
    <property type="entry name" value="COLANIC BIOSYNTHESIS UDP-GLUCOSE LIPID CARRIER TRANSFERASE"/>
    <property type="match status" value="1"/>
</dbReference>
<dbReference type="GO" id="GO:0089702">
    <property type="term" value="F:undecaprenyl-phosphate glucose phosphotransferase activity"/>
    <property type="evidence" value="ECO:0007669"/>
    <property type="project" value="TreeGrafter"/>
</dbReference>
<reference evidence="9 12" key="3">
    <citation type="submission" date="2017-08" db="EMBL/GenBank/DDBJ databases">
        <title>Infants hospitalized years apart are colonized by the same room-sourced microbial strains.</title>
        <authorList>
            <person name="Brooks B."/>
            <person name="Olm M.R."/>
            <person name="Firek B.A."/>
            <person name="Baker R."/>
            <person name="Thomas B.C."/>
            <person name="Morowitz M.J."/>
            <person name="Banfield J.F."/>
        </authorList>
    </citation>
    <scope>NUCLEOTIDE SEQUENCE [LARGE SCALE GENOMIC DNA]</scope>
    <source>
        <strain evidence="9">S2_009_000_R2_77</strain>
    </source>
</reference>
<dbReference type="GO" id="GO:0009242">
    <property type="term" value="P:colanic acid biosynthetic process"/>
    <property type="evidence" value="ECO:0007669"/>
    <property type="project" value="TreeGrafter"/>
</dbReference>
<dbReference type="Gene3D" id="3.40.50.720">
    <property type="entry name" value="NAD(P)-binding Rossmann-like Domain"/>
    <property type="match status" value="1"/>
</dbReference>
<evidence type="ECO:0000256" key="5">
    <source>
        <dbReference type="ARBA" id="ARBA00022989"/>
    </source>
</evidence>
<dbReference type="NCBIfam" id="TIGR03023">
    <property type="entry name" value="WcaJ_sugtrans"/>
    <property type="match status" value="1"/>
</dbReference>
<dbReference type="AlphaFoldDB" id="A0A2W5D3T4"/>
<name>A0A2W5D3T4_9PSED</name>
<feature type="transmembrane region" description="Helical" evidence="7">
    <location>
        <begin position="15"/>
        <end position="35"/>
    </location>
</feature>
<evidence type="ECO:0000256" key="2">
    <source>
        <dbReference type="ARBA" id="ARBA00006464"/>
    </source>
</evidence>
<keyword evidence="6 7" id="KW-0472">Membrane</keyword>
<sequence length="465" mass="52634">MIAERTNPAVNRRGLTFWGQWLCGITLANLVLYVMVDQRYDQIPTEYRVLMILTVLGSVPAYTLWRVYHKRDSYRSGLGRLAAGWFTLLSGLMFIAFVSGSTEMFSRELVLLWGVLGLAVQSLSFIPLRYLASLHSRKLRNERTSVIIGTCPLALTLAERLSVSNRVPLIGLIAPEAEAEPHQEGQFPVLSGLSELRNIIDRNGVRRVYIALNLDKIAQIESLYIDLLDMSVDVVWVPDFGSMMLLNQSISQIEQLPAIYLNESPLSSHPAAVFSKELLDRSLALMAIVLLSPVLIAAAIAVKLSSPGPVFFLQPRHGWNGEVIKVWKFRSMFVHQDDKVVRQASRDDPRVTRVGAFLRRTSIDELPQLFNVLRGEMALVGPRPHAVTHNQYYSDKIMAYMARHRIKPGITGLAQVTGHRGETETVEKMQQRVEKDLAYINHWSLWLDIKILIKTPFTLFSRNIY</sequence>
<organism evidence="9 12">
    <name type="scientific">Pseudomonas kuykendallii</name>
    <dbReference type="NCBI Taxonomy" id="1007099"/>
    <lineage>
        <taxon>Bacteria</taxon>
        <taxon>Pseudomonadati</taxon>
        <taxon>Pseudomonadota</taxon>
        <taxon>Gammaproteobacteria</taxon>
        <taxon>Pseudomonadales</taxon>
        <taxon>Pseudomonadaceae</taxon>
        <taxon>Pseudomonas</taxon>
    </lineage>
</organism>
<proteinExistence type="inferred from homology"/>
<evidence type="ECO:0000259" key="8">
    <source>
        <dbReference type="Pfam" id="PF02397"/>
    </source>
</evidence>
<accession>A0A1H2SNG0</accession>
<dbReference type="Proteomes" id="UP000243778">
    <property type="component" value="Unassembled WGS sequence"/>
</dbReference>
<dbReference type="OrthoDB" id="9808602at2"/>
<feature type="transmembrane region" description="Helical" evidence="7">
    <location>
        <begin position="283"/>
        <end position="302"/>
    </location>
</feature>
<evidence type="ECO:0000256" key="3">
    <source>
        <dbReference type="ARBA" id="ARBA00022679"/>
    </source>
</evidence>
<keyword evidence="11" id="KW-1185">Reference proteome</keyword>
<dbReference type="EMBL" id="FNNU01000001">
    <property type="protein sequence ID" value="SDW33161.1"/>
    <property type="molecule type" value="Genomic_DNA"/>
</dbReference>
<dbReference type="RefSeq" id="WP_090224651.1">
    <property type="nucleotide sequence ID" value="NZ_DALYZG010000002.1"/>
</dbReference>
<dbReference type="PANTHER" id="PTHR30576:SF21">
    <property type="entry name" value="UDP-GLUCOSE:UNDECAPRENYL-PHOSPHATE GLUCOSE-1-PHOSPHATE TRANSFERASE"/>
    <property type="match status" value="1"/>
</dbReference>
<protein>
    <submittedName>
        <fullName evidence="10">Putative colanic acid biosysnthesis UDP-glucose lipid carrier transferase</fullName>
    </submittedName>
    <submittedName>
        <fullName evidence="9">Undecaprenyl-phosphate glucose phosphotransferase</fullName>
    </submittedName>
</protein>
<comment type="similarity">
    <text evidence="2">Belongs to the bacterial sugar transferase family.</text>
</comment>
<feature type="transmembrane region" description="Helical" evidence="7">
    <location>
        <begin position="110"/>
        <end position="132"/>
    </location>
</feature>
<feature type="transmembrane region" description="Helical" evidence="7">
    <location>
        <begin position="47"/>
        <end position="65"/>
    </location>
</feature>
<reference evidence="10" key="1">
    <citation type="submission" date="2016-10" db="EMBL/GenBank/DDBJ databases">
        <authorList>
            <person name="de Groot N.N."/>
        </authorList>
    </citation>
    <scope>NUCLEOTIDE SEQUENCE [LARGE SCALE GENOMIC DNA]</scope>
    <source>
        <strain evidence="10">NRRL B-59562</strain>
    </source>
</reference>
<dbReference type="STRING" id="1007099.SAMN05216287_0708"/>
<evidence type="ECO:0000256" key="4">
    <source>
        <dbReference type="ARBA" id="ARBA00022692"/>
    </source>
</evidence>
<feature type="transmembrane region" description="Helical" evidence="7">
    <location>
        <begin position="77"/>
        <end position="98"/>
    </location>
</feature>
<dbReference type="InterPro" id="IPR017473">
    <property type="entry name" value="Undecaprenyl-P_gluc_Ptfrase"/>
</dbReference>
<evidence type="ECO:0000313" key="9">
    <source>
        <dbReference type="EMBL" id="PZP24404.1"/>
    </source>
</evidence>
<dbReference type="InterPro" id="IPR003362">
    <property type="entry name" value="Bact_transf"/>
</dbReference>
<dbReference type="Pfam" id="PF02397">
    <property type="entry name" value="Bac_transf"/>
    <property type="match status" value="1"/>
</dbReference>
<evidence type="ECO:0000313" key="10">
    <source>
        <dbReference type="EMBL" id="SDW33161.1"/>
    </source>
</evidence>
<dbReference type="NCBIfam" id="TIGR03025">
    <property type="entry name" value="EPS_sugtrans"/>
    <property type="match status" value="1"/>
</dbReference>
<evidence type="ECO:0000256" key="6">
    <source>
        <dbReference type="ARBA" id="ARBA00023136"/>
    </source>
</evidence>
<dbReference type="EMBL" id="QFOH01000009">
    <property type="protein sequence ID" value="PZP24404.1"/>
    <property type="molecule type" value="Genomic_DNA"/>
</dbReference>
<reference evidence="11" key="2">
    <citation type="submission" date="2016-10" db="EMBL/GenBank/DDBJ databases">
        <authorList>
            <person name="Varghese N."/>
            <person name="Submissions S."/>
        </authorList>
    </citation>
    <scope>NUCLEOTIDE SEQUENCE [LARGE SCALE GENOMIC DNA]</scope>
    <source>
        <strain evidence="11">NRRL B-59562</strain>
    </source>
</reference>
<comment type="subcellular location">
    <subcellularLocation>
        <location evidence="1">Membrane</location>
        <topology evidence="1">Multi-pass membrane protein</topology>
    </subcellularLocation>
</comment>
<dbReference type="Pfam" id="PF13727">
    <property type="entry name" value="CoA_binding_3"/>
    <property type="match status" value="1"/>
</dbReference>
<dbReference type="GO" id="GO:0016020">
    <property type="term" value="C:membrane"/>
    <property type="evidence" value="ECO:0007669"/>
    <property type="project" value="UniProtKB-SubCell"/>
</dbReference>
<gene>
    <name evidence="9" type="ORF">DI599_08140</name>
    <name evidence="10" type="ORF">SAMN05216287_0708</name>
</gene>
<keyword evidence="3 9" id="KW-0808">Transferase</keyword>
<evidence type="ECO:0000256" key="1">
    <source>
        <dbReference type="ARBA" id="ARBA00004141"/>
    </source>
</evidence>